<evidence type="ECO:0000313" key="3">
    <source>
        <dbReference type="EMBL" id="KAF2151899.1"/>
    </source>
</evidence>
<dbReference type="InterPro" id="IPR021765">
    <property type="entry name" value="UstYa-like"/>
</dbReference>
<name>A0A9P4IZQ0_9PEZI</name>
<gene>
    <name evidence="3" type="ORF">K461DRAFT_322042</name>
</gene>
<feature type="compositionally biased region" description="Polar residues" evidence="2">
    <location>
        <begin position="12"/>
        <end position="27"/>
    </location>
</feature>
<protein>
    <submittedName>
        <fullName evidence="3">Uncharacterized protein</fullName>
    </submittedName>
</protein>
<evidence type="ECO:0000313" key="4">
    <source>
        <dbReference type="Proteomes" id="UP000799439"/>
    </source>
</evidence>
<dbReference type="PANTHER" id="PTHR33365:SF6">
    <property type="entry name" value="OXIDASE USTYA"/>
    <property type="match status" value="1"/>
</dbReference>
<comment type="caution">
    <text evidence="3">The sequence shown here is derived from an EMBL/GenBank/DDBJ whole genome shotgun (WGS) entry which is preliminary data.</text>
</comment>
<sequence>MGRFQYAAVPQAPSQAEKQDGLSTQPRQRTKAREISGLWSGLRLTTIAVLAASITLNAVLLCRVYVRPWELMSNLPTRYAGLTRNVRTEIIDHTDHESTNRTLQDVAWSERDLQLGPGMVALEDQYASSLGLPHSQRYPWDHDKGVYVLMSTHELHCLHALREYINDNEDQKPKEEQFWHYGHMMHCLNIIRMSIICNADDTPMYTGRVIDGKVQKAGIGSTRMCRSWDALTAWSEANTACYKPVHRGEEDFPEKERYKFCPDGSKPWLKGHKD</sequence>
<evidence type="ECO:0000256" key="2">
    <source>
        <dbReference type="SAM" id="MobiDB-lite"/>
    </source>
</evidence>
<proteinExistence type="inferred from homology"/>
<comment type="similarity">
    <text evidence="1">Belongs to the ustYa family.</text>
</comment>
<dbReference type="Pfam" id="PF11807">
    <property type="entry name" value="UstYa"/>
    <property type="match status" value="1"/>
</dbReference>
<keyword evidence="4" id="KW-1185">Reference proteome</keyword>
<dbReference type="Proteomes" id="UP000799439">
    <property type="component" value="Unassembled WGS sequence"/>
</dbReference>
<dbReference type="GO" id="GO:0043386">
    <property type="term" value="P:mycotoxin biosynthetic process"/>
    <property type="evidence" value="ECO:0007669"/>
    <property type="project" value="InterPro"/>
</dbReference>
<dbReference type="AlphaFoldDB" id="A0A9P4IZQ0"/>
<feature type="region of interest" description="Disordered" evidence="2">
    <location>
        <begin position="9"/>
        <end position="30"/>
    </location>
</feature>
<dbReference type="EMBL" id="ML996087">
    <property type="protein sequence ID" value="KAF2151899.1"/>
    <property type="molecule type" value="Genomic_DNA"/>
</dbReference>
<accession>A0A9P4IZQ0</accession>
<dbReference type="PANTHER" id="PTHR33365">
    <property type="entry name" value="YALI0B05434P"/>
    <property type="match status" value="1"/>
</dbReference>
<dbReference type="OrthoDB" id="3687641at2759"/>
<evidence type="ECO:0000256" key="1">
    <source>
        <dbReference type="ARBA" id="ARBA00035112"/>
    </source>
</evidence>
<organism evidence="3 4">
    <name type="scientific">Myriangium duriaei CBS 260.36</name>
    <dbReference type="NCBI Taxonomy" id="1168546"/>
    <lineage>
        <taxon>Eukaryota</taxon>
        <taxon>Fungi</taxon>
        <taxon>Dikarya</taxon>
        <taxon>Ascomycota</taxon>
        <taxon>Pezizomycotina</taxon>
        <taxon>Dothideomycetes</taxon>
        <taxon>Dothideomycetidae</taxon>
        <taxon>Myriangiales</taxon>
        <taxon>Myriangiaceae</taxon>
        <taxon>Myriangium</taxon>
    </lineage>
</organism>
<reference evidence="3" key="1">
    <citation type="journal article" date="2020" name="Stud. Mycol.">
        <title>101 Dothideomycetes genomes: a test case for predicting lifestyles and emergence of pathogens.</title>
        <authorList>
            <person name="Haridas S."/>
            <person name="Albert R."/>
            <person name="Binder M."/>
            <person name="Bloem J."/>
            <person name="Labutti K."/>
            <person name="Salamov A."/>
            <person name="Andreopoulos B."/>
            <person name="Baker S."/>
            <person name="Barry K."/>
            <person name="Bills G."/>
            <person name="Bluhm B."/>
            <person name="Cannon C."/>
            <person name="Castanera R."/>
            <person name="Culley D."/>
            <person name="Daum C."/>
            <person name="Ezra D."/>
            <person name="Gonzalez J."/>
            <person name="Henrissat B."/>
            <person name="Kuo A."/>
            <person name="Liang C."/>
            <person name="Lipzen A."/>
            <person name="Lutzoni F."/>
            <person name="Magnuson J."/>
            <person name="Mondo S."/>
            <person name="Nolan M."/>
            <person name="Ohm R."/>
            <person name="Pangilinan J."/>
            <person name="Park H.-J."/>
            <person name="Ramirez L."/>
            <person name="Alfaro M."/>
            <person name="Sun H."/>
            <person name="Tritt A."/>
            <person name="Yoshinaga Y."/>
            <person name="Zwiers L.-H."/>
            <person name="Turgeon B."/>
            <person name="Goodwin S."/>
            <person name="Spatafora J."/>
            <person name="Crous P."/>
            <person name="Grigoriev I."/>
        </authorList>
    </citation>
    <scope>NUCLEOTIDE SEQUENCE</scope>
    <source>
        <strain evidence="3">CBS 260.36</strain>
    </source>
</reference>